<protein>
    <submittedName>
        <fullName evidence="1">Uncharacterized protein</fullName>
    </submittedName>
</protein>
<evidence type="ECO:0000313" key="2">
    <source>
        <dbReference type="Proteomes" id="UP000647133"/>
    </source>
</evidence>
<dbReference type="Proteomes" id="UP000647133">
    <property type="component" value="Unassembled WGS sequence"/>
</dbReference>
<dbReference type="RefSeq" id="WP_192011525.1">
    <property type="nucleotide sequence ID" value="NZ_JACYTQ010000007.1"/>
</dbReference>
<dbReference type="EMBL" id="JACYTQ010000007">
    <property type="protein sequence ID" value="MBD8490657.1"/>
    <property type="molecule type" value="Genomic_DNA"/>
</dbReference>
<organism evidence="1 2">
    <name type="scientific">Echinicola arenosa</name>
    <dbReference type="NCBI Taxonomy" id="2774144"/>
    <lineage>
        <taxon>Bacteria</taxon>
        <taxon>Pseudomonadati</taxon>
        <taxon>Bacteroidota</taxon>
        <taxon>Cytophagia</taxon>
        <taxon>Cytophagales</taxon>
        <taxon>Cyclobacteriaceae</taxon>
        <taxon>Echinicola</taxon>
    </lineage>
</organism>
<name>A0ABR9APF4_9BACT</name>
<keyword evidence="2" id="KW-1185">Reference proteome</keyword>
<accession>A0ABR9APF4</accession>
<reference evidence="1 2" key="1">
    <citation type="submission" date="2020-09" db="EMBL/GenBank/DDBJ databases">
        <title>Echinicola sp. CAU 1574 isolated from sand of Sido Beach.</title>
        <authorList>
            <person name="Kim W."/>
        </authorList>
    </citation>
    <scope>NUCLEOTIDE SEQUENCE [LARGE SCALE GENOMIC DNA]</scope>
    <source>
        <strain evidence="1 2">CAU 1574</strain>
    </source>
</reference>
<comment type="caution">
    <text evidence="1">The sequence shown here is derived from an EMBL/GenBank/DDBJ whole genome shotgun (WGS) entry which is preliminary data.</text>
</comment>
<dbReference type="InterPro" id="IPR045534">
    <property type="entry name" value="DUF6428"/>
</dbReference>
<evidence type="ECO:0000313" key="1">
    <source>
        <dbReference type="EMBL" id="MBD8490657.1"/>
    </source>
</evidence>
<gene>
    <name evidence="1" type="ORF">IFO69_18025</name>
</gene>
<proteinExistence type="predicted"/>
<dbReference type="Pfam" id="PF20001">
    <property type="entry name" value="DUF6428"/>
    <property type="match status" value="1"/>
</dbReference>
<sequence>MKTQEFINTLRSYPNHGLVFEYAEGKYVRNDFHITEIKNVNFDTVDCGGQRNQWSETHIQLWENGTLEPDHNLNAQKALKIFDLVHQVRPTLTDTDIKFEYGNKSFHTAILNISGILVEKDQLHIKLFESTTTCKAKDRASTEEEKAAACCGPEALPKPKVKLSLKSLKKQSENCCEPSSDCC</sequence>